<organism evidence="1 2">
    <name type="scientific">Durusdinium trenchii</name>
    <dbReference type="NCBI Taxonomy" id="1381693"/>
    <lineage>
        <taxon>Eukaryota</taxon>
        <taxon>Sar</taxon>
        <taxon>Alveolata</taxon>
        <taxon>Dinophyceae</taxon>
        <taxon>Suessiales</taxon>
        <taxon>Symbiodiniaceae</taxon>
        <taxon>Durusdinium</taxon>
    </lineage>
</organism>
<dbReference type="EMBL" id="CAXAMN010008991">
    <property type="protein sequence ID" value="CAK9027302.1"/>
    <property type="molecule type" value="Genomic_DNA"/>
</dbReference>
<evidence type="ECO:0000313" key="1">
    <source>
        <dbReference type="EMBL" id="CAK9027302.1"/>
    </source>
</evidence>
<evidence type="ECO:0000313" key="2">
    <source>
        <dbReference type="Proteomes" id="UP001642484"/>
    </source>
</evidence>
<dbReference type="Proteomes" id="UP001642484">
    <property type="component" value="Unassembled WGS sequence"/>
</dbReference>
<accession>A0ABP0KL10</accession>
<keyword evidence="2" id="KW-1185">Reference proteome</keyword>
<comment type="caution">
    <text evidence="1">The sequence shown here is derived from an EMBL/GenBank/DDBJ whole genome shotgun (WGS) entry which is preliminary data.</text>
</comment>
<sequence length="100" mass="11275">MYLMPKFVKAVWDIASQVRCLAVCISRCGRCHVPGNGLNREAARPKSSHRRLGRCAMARHTSQVARWKELSHLHLSLGALDSKILSACILSYDVENDYHI</sequence>
<gene>
    <name evidence="1" type="ORF">CCMP2556_LOCUS16712</name>
</gene>
<protein>
    <submittedName>
        <fullName evidence="1">Uncharacterized protein</fullName>
    </submittedName>
</protein>
<proteinExistence type="predicted"/>
<reference evidence="1 2" key="1">
    <citation type="submission" date="2024-02" db="EMBL/GenBank/DDBJ databases">
        <authorList>
            <person name="Chen Y."/>
            <person name="Shah S."/>
            <person name="Dougan E. K."/>
            <person name="Thang M."/>
            <person name="Chan C."/>
        </authorList>
    </citation>
    <scope>NUCLEOTIDE SEQUENCE [LARGE SCALE GENOMIC DNA]</scope>
</reference>
<name>A0ABP0KL10_9DINO</name>